<organism evidence="1 2">
    <name type="scientific">Parapedobacter deserti</name>
    <dbReference type="NCBI Taxonomy" id="1912957"/>
    <lineage>
        <taxon>Bacteria</taxon>
        <taxon>Pseudomonadati</taxon>
        <taxon>Bacteroidota</taxon>
        <taxon>Sphingobacteriia</taxon>
        <taxon>Sphingobacteriales</taxon>
        <taxon>Sphingobacteriaceae</taxon>
        <taxon>Parapedobacter</taxon>
    </lineage>
</organism>
<accession>A0ABV7JIA9</accession>
<comment type="caution">
    <text evidence="1">The sequence shown here is derived from an EMBL/GenBank/DDBJ whole genome shotgun (WGS) entry which is preliminary data.</text>
</comment>
<dbReference type="RefSeq" id="WP_379021798.1">
    <property type="nucleotide sequence ID" value="NZ_JBHRTA010000030.1"/>
</dbReference>
<proteinExistence type="predicted"/>
<keyword evidence="2" id="KW-1185">Reference proteome</keyword>
<name>A0ABV7JIA9_9SPHI</name>
<dbReference type="PROSITE" id="PS51257">
    <property type="entry name" value="PROKAR_LIPOPROTEIN"/>
    <property type="match status" value="1"/>
</dbReference>
<gene>
    <name evidence="1" type="ORF">ACFOET_09160</name>
</gene>
<protein>
    <recommendedName>
        <fullName evidence="3">Lipoprotein</fullName>
    </recommendedName>
</protein>
<evidence type="ECO:0008006" key="3">
    <source>
        <dbReference type="Google" id="ProtNLM"/>
    </source>
</evidence>
<evidence type="ECO:0000313" key="2">
    <source>
        <dbReference type="Proteomes" id="UP001595526"/>
    </source>
</evidence>
<dbReference type="EMBL" id="JBHRTA010000030">
    <property type="protein sequence ID" value="MFC3197780.1"/>
    <property type="molecule type" value="Genomic_DNA"/>
</dbReference>
<evidence type="ECO:0000313" key="1">
    <source>
        <dbReference type="EMBL" id="MFC3197780.1"/>
    </source>
</evidence>
<reference evidence="2" key="1">
    <citation type="journal article" date="2019" name="Int. J. Syst. Evol. Microbiol.">
        <title>The Global Catalogue of Microorganisms (GCM) 10K type strain sequencing project: providing services to taxonomists for standard genome sequencing and annotation.</title>
        <authorList>
            <consortium name="The Broad Institute Genomics Platform"/>
            <consortium name="The Broad Institute Genome Sequencing Center for Infectious Disease"/>
            <person name="Wu L."/>
            <person name="Ma J."/>
        </authorList>
    </citation>
    <scope>NUCLEOTIDE SEQUENCE [LARGE SCALE GENOMIC DNA]</scope>
    <source>
        <strain evidence="2">KCTC 52416</strain>
    </source>
</reference>
<sequence length="189" mass="21071">MSVNVHRLLIFALAVTSVSCGSDRTISERVALNEVAHYLQSNPVYETANMGYGEVKFNTQSDADLLVTYRQLEKGGYVTLERLEARKRFLSKDSTFVYLVKLTDKSIPFVIDKTDRKATVKTAEYTLDEDGGVRVEQSGKNRAKATVTLKKAETDFADFAPKGADNNASFAKKTYSLRFNSESGWSVTK</sequence>
<dbReference type="Proteomes" id="UP001595526">
    <property type="component" value="Unassembled WGS sequence"/>
</dbReference>